<evidence type="ECO:0000256" key="1">
    <source>
        <dbReference type="SAM" id="MobiDB-lite"/>
    </source>
</evidence>
<feature type="compositionally biased region" description="Polar residues" evidence="1">
    <location>
        <begin position="202"/>
        <end position="212"/>
    </location>
</feature>
<gene>
    <name evidence="2" type="ORF">CCACVL1_22651</name>
</gene>
<comment type="caution">
    <text evidence="2">The sequence shown here is derived from an EMBL/GenBank/DDBJ whole genome shotgun (WGS) entry which is preliminary data.</text>
</comment>
<proteinExistence type="predicted"/>
<dbReference type="OrthoDB" id="1300289at2759"/>
<dbReference type="Gramene" id="OMO62759">
    <property type="protein sequence ID" value="OMO62759"/>
    <property type="gene ID" value="CCACVL1_22651"/>
</dbReference>
<sequence>MDCSTAIACTSEYIHLAQMLASGRRLALGQLVLSAVCRGLFNITEKPLGPSNGPIWILQIWAWLYFPDRAPSQQELVAESSYGILCANVLPKFEDFESTFLHFWIKHLFTPDEVLFDAHEIVSEDRVDAPYKIPPFTAESSQSFDTWWLSCWASAMEDTDETIVARLAPPTFAKKRKKSTPTPASQDDVVAFHNSIHPATIASNQATTSNKVTKSKEVAVESNATKSLAQKSKSSLPSKMTLSGAILNSSTASTTLAEPSTLLTLDSSPLVAPTKENSFTPLATPKSSTWGTTTPVPPLLLGSSLATKAKKSLDFGDGGIMETDTQDVASISPDNAATTLTPDALDDSFISTNPDDPMLVAMKRCNFLKTLISKALPPSDNFSPDREPEIPSRIDLEIAFGTLRLFLSDVHEGPAEKNMELIFYAARTLCDLIEKETKELIASKKEYIQVNRDHYYADLQLSRKEAEFYAWNKYLPAEIIDSEEEEEENDEEDDNEDGDDGDA</sequence>
<keyword evidence="3" id="KW-1185">Reference proteome</keyword>
<feature type="compositionally biased region" description="Polar residues" evidence="1">
    <location>
        <begin position="222"/>
        <end position="234"/>
    </location>
</feature>
<dbReference type="EMBL" id="AWWV01013148">
    <property type="protein sequence ID" value="OMO62759.1"/>
    <property type="molecule type" value="Genomic_DNA"/>
</dbReference>
<feature type="compositionally biased region" description="Acidic residues" evidence="1">
    <location>
        <begin position="480"/>
        <end position="503"/>
    </location>
</feature>
<dbReference type="AlphaFoldDB" id="A0A1R3GXD9"/>
<reference evidence="2 3" key="1">
    <citation type="submission" date="2013-09" db="EMBL/GenBank/DDBJ databases">
        <title>Corchorus capsularis genome sequencing.</title>
        <authorList>
            <person name="Alam M."/>
            <person name="Haque M.S."/>
            <person name="Islam M.S."/>
            <person name="Emdad E.M."/>
            <person name="Islam M.M."/>
            <person name="Ahmed B."/>
            <person name="Halim A."/>
            <person name="Hossen Q.M.M."/>
            <person name="Hossain M.Z."/>
            <person name="Ahmed R."/>
            <person name="Khan M.M."/>
            <person name="Islam R."/>
            <person name="Rashid M.M."/>
            <person name="Khan S.A."/>
            <person name="Rahman M.S."/>
            <person name="Alam M."/>
        </authorList>
    </citation>
    <scope>NUCLEOTIDE SEQUENCE [LARGE SCALE GENOMIC DNA]</scope>
    <source>
        <strain evidence="3">cv. CVL-1</strain>
        <tissue evidence="2">Whole seedling</tissue>
    </source>
</reference>
<accession>A0A1R3GXD9</accession>
<dbReference type="Proteomes" id="UP000188268">
    <property type="component" value="Unassembled WGS sequence"/>
</dbReference>
<feature type="region of interest" description="Disordered" evidence="1">
    <location>
        <begin position="479"/>
        <end position="503"/>
    </location>
</feature>
<protein>
    <submittedName>
        <fullName evidence="2">Uncharacterized protein</fullName>
    </submittedName>
</protein>
<evidence type="ECO:0000313" key="3">
    <source>
        <dbReference type="Proteomes" id="UP000188268"/>
    </source>
</evidence>
<name>A0A1R3GXD9_COCAP</name>
<evidence type="ECO:0000313" key="2">
    <source>
        <dbReference type="EMBL" id="OMO62759.1"/>
    </source>
</evidence>
<organism evidence="2 3">
    <name type="scientific">Corchorus capsularis</name>
    <name type="common">Jute</name>
    <dbReference type="NCBI Taxonomy" id="210143"/>
    <lineage>
        <taxon>Eukaryota</taxon>
        <taxon>Viridiplantae</taxon>
        <taxon>Streptophyta</taxon>
        <taxon>Embryophyta</taxon>
        <taxon>Tracheophyta</taxon>
        <taxon>Spermatophyta</taxon>
        <taxon>Magnoliopsida</taxon>
        <taxon>eudicotyledons</taxon>
        <taxon>Gunneridae</taxon>
        <taxon>Pentapetalae</taxon>
        <taxon>rosids</taxon>
        <taxon>malvids</taxon>
        <taxon>Malvales</taxon>
        <taxon>Malvaceae</taxon>
        <taxon>Grewioideae</taxon>
        <taxon>Apeibeae</taxon>
        <taxon>Corchorus</taxon>
    </lineage>
</organism>
<feature type="region of interest" description="Disordered" evidence="1">
    <location>
        <begin position="202"/>
        <end position="234"/>
    </location>
</feature>